<dbReference type="PROSITE" id="PS50943">
    <property type="entry name" value="HTH_CROC1"/>
    <property type="match status" value="1"/>
</dbReference>
<dbReference type="RefSeq" id="WP_106166334.1">
    <property type="nucleotide sequence ID" value="NZ_JAVKZF010000005.1"/>
</dbReference>
<dbReference type="InterPro" id="IPR001387">
    <property type="entry name" value="Cro/C1-type_HTH"/>
</dbReference>
<proteinExistence type="predicted"/>
<protein>
    <recommendedName>
        <fullName evidence="1">HTH cro/C1-type domain-containing protein</fullName>
    </recommendedName>
</protein>
<dbReference type="Pfam" id="PF01381">
    <property type="entry name" value="HTH_3"/>
    <property type="match status" value="1"/>
</dbReference>
<gene>
    <name evidence="2" type="ORF">DSM107010_01420</name>
</gene>
<evidence type="ECO:0000259" key="1">
    <source>
        <dbReference type="PROSITE" id="PS50943"/>
    </source>
</evidence>
<dbReference type="Proteomes" id="UP000282574">
    <property type="component" value="Unassembled WGS sequence"/>
</dbReference>
<accession>A0AB37UT44</accession>
<dbReference type="GO" id="GO:0003677">
    <property type="term" value="F:DNA binding"/>
    <property type="evidence" value="ECO:0007669"/>
    <property type="project" value="InterPro"/>
</dbReference>
<dbReference type="AlphaFoldDB" id="A0AB37UT44"/>
<evidence type="ECO:0000313" key="3">
    <source>
        <dbReference type="Proteomes" id="UP000282574"/>
    </source>
</evidence>
<evidence type="ECO:0000313" key="2">
    <source>
        <dbReference type="EMBL" id="RUT14596.1"/>
    </source>
</evidence>
<reference evidence="2 3" key="1">
    <citation type="journal article" date="2019" name="Genome Biol. Evol.">
        <title>Day and night: Metabolic profiles and evolutionary relationships of six axenic non-marine cyanobacteria.</title>
        <authorList>
            <person name="Will S.E."/>
            <person name="Henke P."/>
            <person name="Boedeker C."/>
            <person name="Huang S."/>
            <person name="Brinkmann H."/>
            <person name="Rohde M."/>
            <person name="Jarek M."/>
            <person name="Friedl T."/>
            <person name="Seufert S."/>
            <person name="Schumacher M."/>
            <person name="Overmann J."/>
            <person name="Neumann-Schaal M."/>
            <person name="Petersen J."/>
        </authorList>
    </citation>
    <scope>NUCLEOTIDE SEQUENCE [LARGE SCALE GENOMIC DNA]</scope>
    <source>
        <strain evidence="2 3">SAG 39.79</strain>
    </source>
</reference>
<dbReference type="SUPFAM" id="SSF47413">
    <property type="entry name" value="lambda repressor-like DNA-binding domains"/>
    <property type="match status" value="1"/>
</dbReference>
<dbReference type="Gene3D" id="1.10.260.40">
    <property type="entry name" value="lambda repressor-like DNA-binding domains"/>
    <property type="match status" value="1"/>
</dbReference>
<feature type="domain" description="HTH cro/C1-type" evidence="1">
    <location>
        <begin position="12"/>
        <end position="67"/>
    </location>
</feature>
<dbReference type="CDD" id="cd00093">
    <property type="entry name" value="HTH_XRE"/>
    <property type="match status" value="1"/>
</dbReference>
<keyword evidence="3" id="KW-1185">Reference proteome</keyword>
<dbReference type="EMBL" id="RSCK01000001">
    <property type="protein sequence ID" value="RUT14596.1"/>
    <property type="molecule type" value="Genomic_DNA"/>
</dbReference>
<sequence length="119" mass="13169">MNQEVSKLGSFLASARQHRKLTLRAVETATGISNAYLSQLETGKIRSPSPVMLRKLSDLYGIPYTIILELAGYPVPDSGKLDSSLTDIAARLGPVTSEEADELADYLNYLRSKQNKRKR</sequence>
<comment type="caution">
    <text evidence="2">The sequence shown here is derived from an EMBL/GenBank/DDBJ whole genome shotgun (WGS) entry which is preliminary data.</text>
</comment>
<dbReference type="InterPro" id="IPR010982">
    <property type="entry name" value="Lambda_DNA-bd_dom_sf"/>
</dbReference>
<dbReference type="SMART" id="SM00530">
    <property type="entry name" value="HTH_XRE"/>
    <property type="match status" value="1"/>
</dbReference>
<name>A0AB37UT44_9CYAN</name>
<organism evidence="2 3">
    <name type="scientific">Chroococcidiopsis cubana SAG 39.79</name>
    <dbReference type="NCBI Taxonomy" id="388085"/>
    <lineage>
        <taxon>Bacteria</taxon>
        <taxon>Bacillati</taxon>
        <taxon>Cyanobacteriota</taxon>
        <taxon>Cyanophyceae</taxon>
        <taxon>Chroococcidiopsidales</taxon>
        <taxon>Chroococcidiopsidaceae</taxon>
        <taxon>Chroococcidiopsis</taxon>
    </lineage>
</organism>